<accession>A0A2I1JZ10</accession>
<feature type="transmembrane region" description="Helical" evidence="1">
    <location>
        <begin position="61"/>
        <end position="82"/>
    </location>
</feature>
<comment type="caution">
    <text evidence="2">The sequence shown here is derived from an EMBL/GenBank/DDBJ whole genome shotgun (WGS) entry which is preliminary data.</text>
</comment>
<dbReference type="AlphaFoldDB" id="A0A2I1JZ10"/>
<feature type="transmembrane region" description="Helical" evidence="1">
    <location>
        <begin position="35"/>
        <end position="55"/>
    </location>
</feature>
<dbReference type="Proteomes" id="UP000234384">
    <property type="component" value="Unassembled WGS sequence"/>
</dbReference>
<keyword evidence="1" id="KW-0472">Membrane</keyword>
<evidence type="ECO:0000313" key="2">
    <source>
        <dbReference type="EMBL" id="PKY88621.1"/>
    </source>
</evidence>
<name>A0A2I1JZ10_9LACT</name>
<dbReference type="EMBL" id="PKHE01000012">
    <property type="protein sequence ID" value="PKY88621.1"/>
    <property type="molecule type" value="Genomic_DNA"/>
</dbReference>
<keyword evidence="1" id="KW-0812">Transmembrane</keyword>
<organism evidence="2 3">
    <name type="scientific">Falseniella ignava</name>
    <dbReference type="NCBI Taxonomy" id="137730"/>
    <lineage>
        <taxon>Bacteria</taxon>
        <taxon>Bacillati</taxon>
        <taxon>Bacillota</taxon>
        <taxon>Bacilli</taxon>
        <taxon>Lactobacillales</taxon>
        <taxon>Aerococcaceae</taxon>
        <taxon>Falseniella</taxon>
    </lineage>
</organism>
<reference evidence="2 3" key="1">
    <citation type="submission" date="2017-12" db="EMBL/GenBank/DDBJ databases">
        <title>Phylogenetic diversity of female urinary microbiome.</title>
        <authorList>
            <person name="Thomas-White K."/>
            <person name="Wolfe A.J."/>
        </authorList>
    </citation>
    <scope>NUCLEOTIDE SEQUENCE [LARGE SCALE GENOMIC DNA]</scope>
    <source>
        <strain evidence="2 3">UMB0898</strain>
    </source>
</reference>
<sequence>MTSPFKLSELLIYLLPPIIIYIVHSYFRRELATGLPFKVTLAMLLIPIWIVNIVLLSKLIYGFSIIHYVLLMVSFALAIHLYDYVRFIDYFSLQKYSIKASKLAFFLLSIFLISLIILRVITYFIV</sequence>
<keyword evidence="1" id="KW-1133">Transmembrane helix</keyword>
<protein>
    <submittedName>
        <fullName evidence="2">Uncharacterized protein</fullName>
    </submittedName>
</protein>
<proteinExistence type="predicted"/>
<gene>
    <name evidence="2" type="ORF">CYJ57_05220</name>
</gene>
<evidence type="ECO:0000256" key="1">
    <source>
        <dbReference type="SAM" id="Phobius"/>
    </source>
</evidence>
<evidence type="ECO:0000313" key="3">
    <source>
        <dbReference type="Proteomes" id="UP000234384"/>
    </source>
</evidence>
<feature type="transmembrane region" description="Helical" evidence="1">
    <location>
        <begin position="103"/>
        <end position="125"/>
    </location>
</feature>
<feature type="transmembrane region" description="Helical" evidence="1">
    <location>
        <begin position="6"/>
        <end position="23"/>
    </location>
</feature>